<evidence type="ECO:0000313" key="2">
    <source>
        <dbReference type="EMBL" id="KAJ8573935.1"/>
    </source>
</evidence>
<evidence type="ECO:0000256" key="1">
    <source>
        <dbReference type="SAM" id="MobiDB-lite"/>
    </source>
</evidence>
<comment type="caution">
    <text evidence="2">The sequence shown here is derived from an EMBL/GenBank/DDBJ whole genome shotgun (WGS) entry which is preliminary data.</text>
</comment>
<organism evidence="2 3">
    <name type="scientific">Anisodus acutangulus</name>
    <dbReference type="NCBI Taxonomy" id="402998"/>
    <lineage>
        <taxon>Eukaryota</taxon>
        <taxon>Viridiplantae</taxon>
        <taxon>Streptophyta</taxon>
        <taxon>Embryophyta</taxon>
        <taxon>Tracheophyta</taxon>
        <taxon>Spermatophyta</taxon>
        <taxon>Magnoliopsida</taxon>
        <taxon>eudicotyledons</taxon>
        <taxon>Gunneridae</taxon>
        <taxon>Pentapetalae</taxon>
        <taxon>asterids</taxon>
        <taxon>lamiids</taxon>
        <taxon>Solanales</taxon>
        <taxon>Solanaceae</taxon>
        <taxon>Solanoideae</taxon>
        <taxon>Hyoscyameae</taxon>
        <taxon>Anisodus</taxon>
    </lineage>
</organism>
<dbReference type="EMBL" id="JAJAGQ010000001">
    <property type="protein sequence ID" value="KAJ8573935.1"/>
    <property type="molecule type" value="Genomic_DNA"/>
</dbReference>
<accession>A0A9Q1RRR1</accession>
<name>A0A9Q1RRR1_9SOLA</name>
<keyword evidence="3" id="KW-1185">Reference proteome</keyword>
<gene>
    <name evidence="2" type="ORF">K7X08_010446</name>
</gene>
<evidence type="ECO:0000313" key="3">
    <source>
        <dbReference type="Proteomes" id="UP001152561"/>
    </source>
</evidence>
<feature type="region of interest" description="Disordered" evidence="1">
    <location>
        <begin position="35"/>
        <end position="86"/>
    </location>
</feature>
<reference evidence="3" key="1">
    <citation type="journal article" date="2023" name="Proc. Natl. Acad. Sci. U.S.A.">
        <title>Genomic and structural basis for evolution of tropane alkaloid biosynthesis.</title>
        <authorList>
            <person name="Wanga Y.-J."/>
            <person name="Taina T."/>
            <person name="Yua J.-Y."/>
            <person name="Lia J."/>
            <person name="Xua B."/>
            <person name="Chenc J."/>
            <person name="D'Auriad J.C."/>
            <person name="Huanga J.-P."/>
            <person name="Huanga S.-X."/>
        </authorList>
    </citation>
    <scope>NUCLEOTIDE SEQUENCE [LARGE SCALE GENOMIC DNA]</scope>
    <source>
        <strain evidence="3">cv. KIB-2019</strain>
    </source>
</reference>
<feature type="region of interest" description="Disordered" evidence="1">
    <location>
        <begin position="111"/>
        <end position="137"/>
    </location>
</feature>
<sequence>MRNTSDSKSAGTVARQNVRLIPLAGTGRRVTKIERREVSYTMDSDPSKIMESIEEDPSEDPYESPARTPSVLPAGSGVGGTTQGRVQLDFPQTSRHDRVCMSLNQGSPVYVMGYTPREDKRQARRRQMGSKDKRVPL</sequence>
<dbReference type="AlphaFoldDB" id="A0A9Q1RRR1"/>
<dbReference type="Proteomes" id="UP001152561">
    <property type="component" value="Unassembled WGS sequence"/>
</dbReference>
<feature type="compositionally biased region" description="Acidic residues" evidence="1">
    <location>
        <begin position="52"/>
        <end position="62"/>
    </location>
</feature>
<proteinExistence type="predicted"/>
<protein>
    <submittedName>
        <fullName evidence="2">Uncharacterized protein</fullName>
    </submittedName>
</protein>